<dbReference type="Gene3D" id="2.60.40.1470">
    <property type="entry name" value="ApaG domain"/>
    <property type="match status" value="1"/>
</dbReference>
<dbReference type="Pfam" id="PF04379">
    <property type="entry name" value="DUF525"/>
    <property type="match status" value="1"/>
</dbReference>
<dbReference type="Proteomes" id="UP001158576">
    <property type="component" value="Chromosome PAR"/>
</dbReference>
<organism evidence="2 3">
    <name type="scientific">Oikopleura dioica</name>
    <name type="common">Tunicate</name>
    <dbReference type="NCBI Taxonomy" id="34765"/>
    <lineage>
        <taxon>Eukaryota</taxon>
        <taxon>Metazoa</taxon>
        <taxon>Chordata</taxon>
        <taxon>Tunicata</taxon>
        <taxon>Appendicularia</taxon>
        <taxon>Copelata</taxon>
        <taxon>Oikopleuridae</taxon>
        <taxon>Oikopleura</taxon>
    </lineage>
</organism>
<dbReference type="InterPro" id="IPR036767">
    <property type="entry name" value="ApaG_sf"/>
</dbReference>
<keyword evidence="3" id="KW-1185">Reference proteome</keyword>
<dbReference type="PANTHER" id="PTHR14289:SF16">
    <property type="entry name" value="POLYMERASE DELTA-INTERACTING PROTEIN 2"/>
    <property type="match status" value="1"/>
</dbReference>
<accession>A0ABN7S3J1</accession>
<proteinExistence type="predicted"/>
<evidence type="ECO:0000313" key="3">
    <source>
        <dbReference type="Proteomes" id="UP001158576"/>
    </source>
</evidence>
<reference evidence="2 3" key="1">
    <citation type="submission" date="2021-04" db="EMBL/GenBank/DDBJ databases">
        <authorList>
            <person name="Bliznina A."/>
        </authorList>
    </citation>
    <scope>NUCLEOTIDE SEQUENCE [LARGE SCALE GENOMIC DNA]</scope>
</reference>
<protein>
    <submittedName>
        <fullName evidence="2">Oidioi.mRNA.OKI2018_I69.PAR.g12355.t1.cds</fullName>
    </submittedName>
</protein>
<evidence type="ECO:0000313" key="2">
    <source>
        <dbReference type="EMBL" id="CAG5089804.1"/>
    </source>
</evidence>
<dbReference type="PANTHER" id="PTHR14289">
    <property type="entry name" value="F-BOX ONLY PROTEIN 3"/>
    <property type="match status" value="1"/>
</dbReference>
<gene>
    <name evidence="2" type="ORF">OKIOD_LOCUS3913</name>
</gene>
<sequence length="265" mass="30682">MKGENENGSSYETSYMVLCDERDTLADSKSQIDYLDYFLNDGEVTYTMNIDIISHKDIIPAGDTNVTFQNQVADFYFKKSENPWPTAPNNPKLVPTSNLLSLTDKRNIKLKKYVKVTNNVRVSVIPVYLGQGFIRDRRISGEKFSRNDFIKSRHYWQYHITIENLTNEPLELIERLWYIYEDNESEDGDSKEGSLKRVAGRGVVGKHPILFNETQPFKYTSTLDISTGKGHMWGKFIFESRLDGRPVEVFVPKFELSSHVEYGEY</sequence>
<evidence type="ECO:0000259" key="1">
    <source>
        <dbReference type="PROSITE" id="PS51087"/>
    </source>
</evidence>
<dbReference type="SUPFAM" id="SSF110069">
    <property type="entry name" value="ApaG-like"/>
    <property type="match status" value="1"/>
</dbReference>
<name>A0ABN7S3J1_OIKDI</name>
<dbReference type="InterPro" id="IPR007474">
    <property type="entry name" value="ApaG_domain"/>
</dbReference>
<dbReference type="EMBL" id="OU015568">
    <property type="protein sequence ID" value="CAG5089804.1"/>
    <property type="molecule type" value="Genomic_DNA"/>
</dbReference>
<feature type="domain" description="ApaG" evidence="1">
    <location>
        <begin position="114"/>
        <end position="263"/>
    </location>
</feature>
<dbReference type="PROSITE" id="PS51087">
    <property type="entry name" value="APAG"/>
    <property type="match status" value="1"/>
</dbReference>